<keyword evidence="1" id="KW-0614">Plasmid</keyword>
<geneLocation type="plasmid" evidence="1">
    <name>p1</name>
</geneLocation>
<reference evidence="1 2" key="1">
    <citation type="journal article" date="2015" name="Genome Announc.">
        <title>Complete Genome Sequence of Microcystis aeruginosa NIES-2549, a Bloom-Forming Cyanobacterium from Lake Kasumigaura, Japan.</title>
        <authorList>
            <person name="Yamaguchi H."/>
            <person name="Suzuki S."/>
            <person name="Tanabe Y."/>
            <person name="Osana Y."/>
            <person name="Shimura Y."/>
            <person name="Ishida K."/>
            <person name="Kawachi M."/>
        </authorList>
    </citation>
    <scope>NUCLEOTIDE SEQUENCE [LARGE SCALE GENOMIC DNA]</scope>
    <source>
        <strain evidence="1 2">NIES-2549</strain>
        <plasmid evidence="2">Plasmid p1</plasmid>
    </source>
</reference>
<accession>A0A2I8YXB4</accession>
<dbReference type="Proteomes" id="UP000034103">
    <property type="component" value="Plasmid p1"/>
</dbReference>
<organism evidence="1 2">
    <name type="scientific">Microcystis aeruginosa NIES-2549</name>
    <dbReference type="NCBI Taxonomy" id="1641812"/>
    <lineage>
        <taxon>Bacteria</taxon>
        <taxon>Bacillati</taxon>
        <taxon>Cyanobacteriota</taxon>
        <taxon>Cyanophyceae</taxon>
        <taxon>Oscillatoriophycideae</taxon>
        <taxon>Chroococcales</taxon>
        <taxon>Microcystaceae</taxon>
        <taxon>Microcystis</taxon>
    </lineage>
</organism>
<gene>
    <name evidence="1" type="ORF">myaer_p00015</name>
</gene>
<proteinExistence type="predicted"/>
<dbReference type="AlphaFoldDB" id="A0A2I8YXB4"/>
<evidence type="ECO:0000313" key="2">
    <source>
        <dbReference type="Proteomes" id="UP000034103"/>
    </source>
</evidence>
<evidence type="ECO:0000313" key="1">
    <source>
        <dbReference type="EMBL" id="AUW34292.1"/>
    </source>
</evidence>
<sequence>MEKHEIAAILTDTRYFTQNKNGDRLYDVEWQFKQGFLGFLALPVAKFGNEEKAKRFQNRANEVLRELFDNEFSD</sequence>
<name>A0A2I8YXB4_MICAE</name>
<dbReference type="EMBL" id="CP026286">
    <property type="protein sequence ID" value="AUW34292.1"/>
    <property type="molecule type" value="Genomic_DNA"/>
</dbReference>
<dbReference type="RefSeq" id="WP_103672902.1">
    <property type="nucleotide sequence ID" value="NZ_CP026286.1"/>
</dbReference>
<protein>
    <submittedName>
        <fullName evidence="1">Uncharacterized protein</fullName>
    </submittedName>
</protein>